<keyword evidence="3" id="KW-1185">Reference proteome</keyword>
<dbReference type="EMBL" id="FQUT01000009">
    <property type="protein sequence ID" value="SHG04212.1"/>
    <property type="molecule type" value="Genomic_DNA"/>
</dbReference>
<protein>
    <recommendedName>
        <fullName evidence="1">VOC domain-containing protein</fullName>
    </recommendedName>
</protein>
<dbReference type="Pfam" id="PF00903">
    <property type="entry name" value="Glyoxalase"/>
    <property type="match status" value="1"/>
</dbReference>
<reference evidence="3" key="1">
    <citation type="submission" date="2016-11" db="EMBL/GenBank/DDBJ databases">
        <authorList>
            <person name="Varghese N."/>
            <person name="Submissions S."/>
        </authorList>
    </citation>
    <scope>NUCLEOTIDE SEQUENCE [LARGE SCALE GENOMIC DNA]</scope>
    <source>
        <strain evidence="3">DSM 27619</strain>
    </source>
</reference>
<gene>
    <name evidence="2" type="ORF">SAMN05443633_109164</name>
</gene>
<dbReference type="InterPro" id="IPR004360">
    <property type="entry name" value="Glyas_Fos-R_dOase_dom"/>
</dbReference>
<accession>A0A1M5GL22</accession>
<name>A0A1M5GL22_9FLAO</name>
<dbReference type="PANTHER" id="PTHR36503">
    <property type="entry name" value="BLR2520 PROTEIN"/>
    <property type="match status" value="1"/>
</dbReference>
<evidence type="ECO:0000313" key="3">
    <source>
        <dbReference type="Proteomes" id="UP000184518"/>
    </source>
</evidence>
<evidence type="ECO:0000259" key="1">
    <source>
        <dbReference type="PROSITE" id="PS51819"/>
    </source>
</evidence>
<dbReference type="AlphaFoldDB" id="A0A1M5GL22"/>
<dbReference type="Proteomes" id="UP000184518">
    <property type="component" value="Unassembled WGS sequence"/>
</dbReference>
<evidence type="ECO:0000313" key="2">
    <source>
        <dbReference type="EMBL" id="SHG04212.1"/>
    </source>
</evidence>
<dbReference type="PROSITE" id="PS51819">
    <property type="entry name" value="VOC"/>
    <property type="match status" value="1"/>
</dbReference>
<dbReference type="InterPro" id="IPR037523">
    <property type="entry name" value="VOC_core"/>
</dbReference>
<dbReference type="Gene3D" id="3.10.180.10">
    <property type="entry name" value="2,3-Dihydroxybiphenyl 1,2-Dioxygenase, domain 1"/>
    <property type="match status" value="1"/>
</dbReference>
<organism evidence="2 3">
    <name type="scientific">Chryseobacterium arachidis</name>
    <dbReference type="NCBI Taxonomy" id="1416778"/>
    <lineage>
        <taxon>Bacteria</taxon>
        <taxon>Pseudomonadati</taxon>
        <taxon>Bacteroidota</taxon>
        <taxon>Flavobacteriia</taxon>
        <taxon>Flavobacteriales</taxon>
        <taxon>Weeksellaceae</taxon>
        <taxon>Chryseobacterium group</taxon>
        <taxon>Chryseobacterium</taxon>
    </lineage>
</organism>
<feature type="domain" description="VOC" evidence="1">
    <location>
        <begin position="19"/>
        <end position="144"/>
    </location>
</feature>
<sequence length="147" mass="16868">MKIFAFNITPIKSNNMKTKQIWANLAVANIQRTNRFYSQLGFQPNSEINSEEMTSFSFGENHFIINFFLKEIIQKNTKTEFIDLTTGIETVFSLSADSRNEVDEWREAIQNAGGKISAEPYEIGQGYTFVFSDPDGHTFNVLYWPGM</sequence>
<dbReference type="PANTHER" id="PTHR36503:SF2">
    <property type="entry name" value="BLR2408 PROTEIN"/>
    <property type="match status" value="1"/>
</dbReference>
<proteinExistence type="predicted"/>
<dbReference type="SUPFAM" id="SSF54593">
    <property type="entry name" value="Glyoxalase/Bleomycin resistance protein/Dihydroxybiphenyl dioxygenase"/>
    <property type="match status" value="1"/>
</dbReference>
<dbReference type="InterPro" id="IPR029068">
    <property type="entry name" value="Glyas_Bleomycin-R_OHBP_Dase"/>
</dbReference>